<keyword evidence="1" id="KW-0812">Transmembrane</keyword>
<evidence type="ECO:0000256" key="1">
    <source>
        <dbReference type="SAM" id="Phobius"/>
    </source>
</evidence>
<evidence type="ECO:0000313" key="3">
    <source>
        <dbReference type="Proteomes" id="UP001213000"/>
    </source>
</evidence>
<proteinExistence type="predicted"/>
<sequence>MAENSNALLQAASRTEVVTLTTVEGTLYGLSFALYLTCCRLLLLELSKDKGRRRQNLFTLSYMSLIMIFGLLTLAVDTEDLAFVDYMESLKISFLHHNDSQFDAPAVYRLALIVEMSDVVGHRIFTTSQDRVLDAVRQGLTMLTALIVTSLISGRIAFVRRTHVRTMGKSDISNQYLSIISMLVESFALEFIWTTITIGTSLSNGVGIIAYLLVVYRVSTGRGWKRDTEEKLTTLQWNRDGLQTTQLTTAQAQASILISGDAPDTQA</sequence>
<dbReference type="EMBL" id="JANIEX010000994">
    <property type="protein sequence ID" value="KAJ3561509.1"/>
    <property type="molecule type" value="Genomic_DNA"/>
</dbReference>
<feature type="transmembrane region" description="Helical" evidence="1">
    <location>
        <begin position="56"/>
        <end position="76"/>
    </location>
</feature>
<evidence type="ECO:0000313" key="2">
    <source>
        <dbReference type="EMBL" id="KAJ3561509.1"/>
    </source>
</evidence>
<keyword evidence="3" id="KW-1185">Reference proteome</keyword>
<accession>A0AAD5YS60</accession>
<gene>
    <name evidence="2" type="ORF">NP233_g10152</name>
</gene>
<name>A0AAD5YS60_9AGAR</name>
<protein>
    <submittedName>
        <fullName evidence="2">Uncharacterized protein</fullName>
    </submittedName>
</protein>
<dbReference type="Proteomes" id="UP001213000">
    <property type="component" value="Unassembled WGS sequence"/>
</dbReference>
<feature type="transmembrane region" description="Helical" evidence="1">
    <location>
        <begin position="26"/>
        <end position="44"/>
    </location>
</feature>
<organism evidence="2 3">
    <name type="scientific">Leucocoprinus birnbaumii</name>
    <dbReference type="NCBI Taxonomy" id="56174"/>
    <lineage>
        <taxon>Eukaryota</taxon>
        <taxon>Fungi</taxon>
        <taxon>Dikarya</taxon>
        <taxon>Basidiomycota</taxon>
        <taxon>Agaricomycotina</taxon>
        <taxon>Agaricomycetes</taxon>
        <taxon>Agaricomycetidae</taxon>
        <taxon>Agaricales</taxon>
        <taxon>Agaricineae</taxon>
        <taxon>Agaricaceae</taxon>
        <taxon>Leucocoprinus</taxon>
    </lineage>
</organism>
<comment type="caution">
    <text evidence="2">The sequence shown here is derived from an EMBL/GenBank/DDBJ whole genome shotgun (WGS) entry which is preliminary data.</text>
</comment>
<feature type="transmembrane region" description="Helical" evidence="1">
    <location>
        <begin position="202"/>
        <end position="219"/>
    </location>
</feature>
<reference evidence="2" key="1">
    <citation type="submission" date="2022-07" db="EMBL/GenBank/DDBJ databases">
        <title>Genome Sequence of Leucocoprinus birnbaumii.</title>
        <authorList>
            <person name="Buettner E."/>
        </authorList>
    </citation>
    <scope>NUCLEOTIDE SEQUENCE</scope>
    <source>
        <strain evidence="2">VT141</strain>
    </source>
</reference>
<feature type="transmembrane region" description="Helical" evidence="1">
    <location>
        <begin position="140"/>
        <end position="158"/>
    </location>
</feature>
<keyword evidence="1" id="KW-0472">Membrane</keyword>
<dbReference type="AlphaFoldDB" id="A0AAD5YS60"/>
<keyword evidence="1" id="KW-1133">Transmembrane helix</keyword>